<dbReference type="SMART" id="SM00220">
    <property type="entry name" value="S_TKc"/>
    <property type="match status" value="1"/>
</dbReference>
<evidence type="ECO:0000256" key="2">
    <source>
        <dbReference type="ARBA" id="ARBA00022741"/>
    </source>
</evidence>
<evidence type="ECO:0000313" key="6">
    <source>
        <dbReference type="EMBL" id="RQP23973.1"/>
    </source>
</evidence>
<dbReference type="InterPro" id="IPR011990">
    <property type="entry name" value="TPR-like_helical_dom_sf"/>
</dbReference>
<reference evidence="6 7" key="2">
    <citation type="submission" date="2018-12" db="EMBL/GenBank/DDBJ databases">
        <title>Rhizobacter gummiphilus sp. nov., a rubber-degrading bacterium isolated from the soil of a botanical garden in Japan.</title>
        <authorList>
            <person name="Shunsuke S.S."/>
        </authorList>
    </citation>
    <scope>NUCLEOTIDE SEQUENCE [LARGE SCALE GENOMIC DNA]</scope>
    <source>
        <strain evidence="6 7">S-16</strain>
    </source>
</reference>
<dbReference type="SUPFAM" id="SSF48452">
    <property type="entry name" value="TPR-like"/>
    <property type="match status" value="1"/>
</dbReference>
<dbReference type="PANTHER" id="PTHR43289:SF34">
    <property type="entry name" value="SERINE_THREONINE-PROTEIN KINASE YBDM-RELATED"/>
    <property type="match status" value="1"/>
</dbReference>
<protein>
    <submittedName>
        <fullName evidence="6">Serine/threonine protein kinase</fullName>
    </submittedName>
</protein>
<accession>A0A3N7HQK4</accession>
<name>A0A3N7HQK4_9BURK</name>
<keyword evidence="4" id="KW-0067">ATP-binding</keyword>
<dbReference type="Gene3D" id="1.25.40.10">
    <property type="entry name" value="Tetratricopeptide repeat domain"/>
    <property type="match status" value="2"/>
</dbReference>
<evidence type="ECO:0000256" key="4">
    <source>
        <dbReference type="ARBA" id="ARBA00022840"/>
    </source>
</evidence>
<keyword evidence="6" id="KW-0723">Serine/threonine-protein kinase</keyword>
<dbReference type="SUPFAM" id="SSF56112">
    <property type="entry name" value="Protein kinase-like (PK-like)"/>
    <property type="match status" value="1"/>
</dbReference>
<dbReference type="GO" id="GO:0005524">
    <property type="term" value="F:ATP binding"/>
    <property type="evidence" value="ECO:0007669"/>
    <property type="project" value="UniProtKB-KW"/>
</dbReference>
<dbReference type="CDD" id="cd14014">
    <property type="entry name" value="STKc_PknB_like"/>
    <property type="match status" value="1"/>
</dbReference>
<sequence length="861" mass="93448">MGLWACLAAARAGRRHGAPCRRCRMTHAMDPQAWQRLKVLLAEGLSLAVEERPGFIDRVCGEDDALRRELESLLAASDLSGTPLDSHPSEQLLDALGMPSTPAWIGRRLGAYRLVALIARGGMGEVYRGERADGQYEQQVAVKLVRESLDREFLRQRFDAERRILATLDHPNLAKMLDAGMADDGSPYFVMEFVDGQPIDAYCESGQLGIEARLRLFRTVCQVVEYAHRQGVVHRDLKPSNILVTAQGVVKLVDFGIAKRIGPAGGTAVTATAQRALTPEYASPEQVRGEAATPASDIYALGVVLYRLLTHASPYGDTTGDNYALTRAICDTEPLPPSRAHDAAGQAPSRALRRRLQGDLDAVVLMALRKQADHRYACAEALGDDIFRHLEGLPVQARRGALSYRLGRLLLRHKAVAGAVLFANVALIAGIGVASYQAVQARQQRERAQHHAQSVRRLANSFMFEVHDAIAELPGTTAARKLLVQNSLKYLEELSAESTGDATLRMELAIAYRKIGDIQGRAFTANLGDPDGALKSYARGVALLDGMPGEAAQRELVNLYKRQAGVLVMRVESAGALAAASKAVAIAQGIANAHPDSEADLMLLATTHGQHAQAMQGAGKMDDFMVESEKAATLLRRVLARNPDQRDAQLYLSSHYSQLGDRYLERDTTPETSKLAYDAFSQGVALLERALAAKPDDALISARIGSMSDDVGRALLRLNRPAEARTQHLKALAIWDRLSGADPANARYRFERAHSLGQLGTALIATGDTKEARQRLQTAVDIFEGLPAGSQQDAYPRYTQAANLFHLGQALLAQGDKPAAKQRYEQSVAMLDDVEKRFGTGAGNVSAQDVRAAIERLASAH</sequence>
<keyword evidence="1" id="KW-0808">Transferase</keyword>
<dbReference type="Gene3D" id="3.30.200.20">
    <property type="entry name" value="Phosphorylase Kinase, domain 1"/>
    <property type="match status" value="1"/>
</dbReference>
<proteinExistence type="predicted"/>
<dbReference type="Proteomes" id="UP000267464">
    <property type="component" value="Unassembled WGS sequence"/>
</dbReference>
<dbReference type="InterPro" id="IPR000719">
    <property type="entry name" value="Prot_kinase_dom"/>
</dbReference>
<dbReference type="Gene3D" id="1.10.510.10">
    <property type="entry name" value="Transferase(Phosphotransferase) domain 1"/>
    <property type="match status" value="1"/>
</dbReference>
<dbReference type="Pfam" id="PF00069">
    <property type="entry name" value="Pkinase"/>
    <property type="match status" value="1"/>
</dbReference>
<dbReference type="EMBL" id="QUSW01000003">
    <property type="protein sequence ID" value="RQP23973.1"/>
    <property type="molecule type" value="Genomic_DNA"/>
</dbReference>
<feature type="domain" description="Protein kinase" evidence="5">
    <location>
        <begin position="112"/>
        <end position="387"/>
    </location>
</feature>
<evidence type="ECO:0000256" key="3">
    <source>
        <dbReference type="ARBA" id="ARBA00022777"/>
    </source>
</evidence>
<dbReference type="AlphaFoldDB" id="A0A3N7HQK4"/>
<dbReference type="GO" id="GO:0004674">
    <property type="term" value="F:protein serine/threonine kinase activity"/>
    <property type="evidence" value="ECO:0007669"/>
    <property type="project" value="UniProtKB-KW"/>
</dbReference>
<evidence type="ECO:0000259" key="5">
    <source>
        <dbReference type="PROSITE" id="PS50011"/>
    </source>
</evidence>
<comment type="caution">
    <text evidence="6">The sequence shown here is derived from an EMBL/GenBank/DDBJ whole genome shotgun (WGS) entry which is preliminary data.</text>
</comment>
<dbReference type="InterPro" id="IPR008271">
    <property type="entry name" value="Ser/Thr_kinase_AS"/>
</dbReference>
<dbReference type="PROSITE" id="PS00108">
    <property type="entry name" value="PROTEIN_KINASE_ST"/>
    <property type="match status" value="1"/>
</dbReference>
<keyword evidence="7" id="KW-1185">Reference proteome</keyword>
<gene>
    <name evidence="6" type="ORF">DZC73_11520</name>
</gene>
<keyword evidence="2" id="KW-0547">Nucleotide-binding</keyword>
<dbReference type="Pfam" id="PF13424">
    <property type="entry name" value="TPR_12"/>
    <property type="match status" value="1"/>
</dbReference>
<dbReference type="PROSITE" id="PS50011">
    <property type="entry name" value="PROTEIN_KINASE_DOM"/>
    <property type="match status" value="1"/>
</dbReference>
<organism evidence="6 7">
    <name type="scientific">Piscinibacter terrae</name>
    <dbReference type="NCBI Taxonomy" id="2496871"/>
    <lineage>
        <taxon>Bacteria</taxon>
        <taxon>Pseudomonadati</taxon>
        <taxon>Pseudomonadota</taxon>
        <taxon>Betaproteobacteria</taxon>
        <taxon>Burkholderiales</taxon>
        <taxon>Sphaerotilaceae</taxon>
        <taxon>Piscinibacter</taxon>
    </lineage>
</organism>
<dbReference type="InterPro" id="IPR011009">
    <property type="entry name" value="Kinase-like_dom_sf"/>
</dbReference>
<reference evidence="6 7" key="1">
    <citation type="submission" date="2018-08" db="EMBL/GenBank/DDBJ databases">
        <authorList>
            <person name="Khan S.A."/>
            <person name="Jeon C.O."/>
            <person name="Chun B.H."/>
            <person name="Jeong S.E."/>
        </authorList>
    </citation>
    <scope>NUCLEOTIDE SEQUENCE [LARGE SCALE GENOMIC DNA]</scope>
    <source>
        <strain evidence="6 7">S-16</strain>
    </source>
</reference>
<keyword evidence="3 6" id="KW-0418">Kinase</keyword>
<evidence type="ECO:0000313" key="7">
    <source>
        <dbReference type="Proteomes" id="UP000267464"/>
    </source>
</evidence>
<evidence type="ECO:0000256" key="1">
    <source>
        <dbReference type="ARBA" id="ARBA00022679"/>
    </source>
</evidence>
<dbReference type="PANTHER" id="PTHR43289">
    <property type="entry name" value="MITOGEN-ACTIVATED PROTEIN KINASE KINASE KINASE 20-RELATED"/>
    <property type="match status" value="1"/>
</dbReference>